<evidence type="ECO:0000313" key="2">
    <source>
        <dbReference type="Proteomes" id="UP000297982"/>
    </source>
</evidence>
<sequence>MVDFGNYCSVLFFFENGEGERIVMNYERPQSEDDHTLTEEAKFNAKDMLKRKLNGAEELVGIAIARSEIQRKDIMNKAKKGFK</sequence>
<name>A0A4Z0H443_9BACI</name>
<organism evidence="1 2">
    <name type="scientific">Halobacillus salinus</name>
    <dbReference type="NCBI Taxonomy" id="192814"/>
    <lineage>
        <taxon>Bacteria</taxon>
        <taxon>Bacillati</taxon>
        <taxon>Bacillota</taxon>
        <taxon>Bacilli</taxon>
        <taxon>Bacillales</taxon>
        <taxon>Bacillaceae</taxon>
        <taxon>Halobacillus</taxon>
    </lineage>
</organism>
<keyword evidence="2" id="KW-1185">Reference proteome</keyword>
<comment type="caution">
    <text evidence="1">The sequence shown here is derived from an EMBL/GenBank/DDBJ whole genome shotgun (WGS) entry which is preliminary data.</text>
</comment>
<gene>
    <name evidence="1" type="ORF">E4663_06750</name>
</gene>
<reference evidence="1 2" key="1">
    <citation type="journal article" date="2003" name="Int. J. Syst. Evol. Microbiol.">
        <title>Halobacillus salinus sp. nov., isolated from a salt lake on the coast of the East Sea in Korea.</title>
        <authorList>
            <person name="Yoon J.H."/>
            <person name="Kang K.H."/>
            <person name="Park Y.H."/>
        </authorList>
    </citation>
    <scope>NUCLEOTIDE SEQUENCE [LARGE SCALE GENOMIC DNA]</scope>
    <source>
        <strain evidence="1 2">HSL-3</strain>
    </source>
</reference>
<dbReference type="EMBL" id="SRJC01000001">
    <property type="protein sequence ID" value="TGB04684.1"/>
    <property type="molecule type" value="Genomic_DNA"/>
</dbReference>
<evidence type="ECO:0000313" key="1">
    <source>
        <dbReference type="EMBL" id="TGB04684.1"/>
    </source>
</evidence>
<accession>A0A4Z0H443</accession>
<dbReference type="Proteomes" id="UP000297982">
    <property type="component" value="Unassembled WGS sequence"/>
</dbReference>
<proteinExistence type="predicted"/>
<dbReference type="RefSeq" id="WP_135327040.1">
    <property type="nucleotide sequence ID" value="NZ_SRJC01000001.1"/>
</dbReference>
<dbReference type="STRING" id="192814.GCA_900166575_01346"/>
<protein>
    <submittedName>
        <fullName evidence="1">Uncharacterized protein</fullName>
    </submittedName>
</protein>
<dbReference type="AlphaFoldDB" id="A0A4Z0H443"/>